<sequence>MGEAPQPKSPPRYPDLCGRRRLQLEVQILNREVGFLEWSRACAFARPRPNPMRGLGLGRRSEAVARREGEGGTRRKSQGKVCPCAEAELLLGSGPGALGLGVRREARGDKSVPHLLIRRAGTLCNFDHPPKG</sequence>
<name>A0A1D6KND4_MAIZE</name>
<dbReference type="AlphaFoldDB" id="A0A1D6KND4"/>
<evidence type="ECO:0000256" key="1">
    <source>
        <dbReference type="SAM" id="MobiDB-lite"/>
    </source>
</evidence>
<dbReference type="PANTHER" id="PTHR32378:SF15">
    <property type="match status" value="1"/>
</dbReference>
<evidence type="ECO:0000313" key="2">
    <source>
        <dbReference type="EMBL" id="ONM04328.1"/>
    </source>
</evidence>
<proteinExistence type="predicted"/>
<accession>A0A1D6KND4</accession>
<dbReference type="InterPro" id="IPR055305">
    <property type="entry name" value="GG3-like"/>
</dbReference>
<feature type="region of interest" description="Disordered" evidence="1">
    <location>
        <begin position="49"/>
        <end position="78"/>
    </location>
</feature>
<protein>
    <submittedName>
        <fullName evidence="2">Uncharacterized protein</fullName>
    </submittedName>
</protein>
<organism evidence="2">
    <name type="scientific">Zea mays</name>
    <name type="common">Maize</name>
    <dbReference type="NCBI Taxonomy" id="4577"/>
    <lineage>
        <taxon>Eukaryota</taxon>
        <taxon>Viridiplantae</taxon>
        <taxon>Streptophyta</taxon>
        <taxon>Embryophyta</taxon>
        <taxon>Tracheophyta</taxon>
        <taxon>Spermatophyta</taxon>
        <taxon>Magnoliopsida</taxon>
        <taxon>Liliopsida</taxon>
        <taxon>Poales</taxon>
        <taxon>Poaceae</taxon>
        <taxon>PACMAD clade</taxon>
        <taxon>Panicoideae</taxon>
        <taxon>Andropogonodae</taxon>
        <taxon>Andropogoneae</taxon>
        <taxon>Tripsacinae</taxon>
        <taxon>Zea</taxon>
    </lineage>
</organism>
<dbReference type="PANTHER" id="PTHR32378">
    <property type="entry name" value="GUANINE NUCLEOTIDE-BINDING PROTEIN SUBUNIT GAMMA 3"/>
    <property type="match status" value="1"/>
</dbReference>
<gene>
    <name evidence="2" type="ORF">ZEAMMB73_Zm00001d032072</name>
</gene>
<dbReference type="EMBL" id="CM007647">
    <property type="protein sequence ID" value="ONM04328.1"/>
    <property type="molecule type" value="Genomic_DNA"/>
</dbReference>
<feature type="compositionally biased region" description="Basic and acidic residues" evidence="1">
    <location>
        <begin position="59"/>
        <end position="73"/>
    </location>
</feature>
<reference evidence="2" key="1">
    <citation type="submission" date="2015-12" db="EMBL/GenBank/DDBJ databases">
        <title>Update maize B73 reference genome by single molecule sequencing technologies.</title>
        <authorList>
            <consortium name="Maize Genome Sequencing Project"/>
            <person name="Ware D."/>
        </authorList>
    </citation>
    <scope>NUCLEOTIDE SEQUENCE [LARGE SCALE GENOMIC DNA]</scope>
    <source>
        <tissue evidence="2">Seedling</tissue>
    </source>
</reference>